<gene>
    <name evidence="1" type="ORF">C7K55_03140</name>
</gene>
<evidence type="ECO:0000313" key="2">
    <source>
        <dbReference type="Proteomes" id="UP000243002"/>
    </source>
</evidence>
<comment type="caution">
    <text evidence="1">The sequence shown here is derived from an EMBL/GenBank/DDBJ whole genome shotgun (WGS) entry which is preliminary data.</text>
</comment>
<accession>A0A2P7N0G9</accession>
<evidence type="ECO:0000313" key="1">
    <source>
        <dbReference type="EMBL" id="PSJ06962.1"/>
    </source>
</evidence>
<dbReference type="InterPro" id="IPR044691">
    <property type="entry name" value="DCC1_Trx"/>
</dbReference>
<dbReference type="InterPro" id="IPR007263">
    <property type="entry name" value="DCC1-like"/>
</dbReference>
<dbReference type="RefSeq" id="WP_106501936.1">
    <property type="nucleotide sequence ID" value="NZ_PXXO01000002.1"/>
</dbReference>
<name>A0A2P7N0G9_9CYAN</name>
<dbReference type="AlphaFoldDB" id="A0A2P7N0G9"/>
<dbReference type="PANTHER" id="PTHR34290:SF2">
    <property type="entry name" value="OS04G0668800 PROTEIN"/>
    <property type="match status" value="1"/>
</dbReference>
<dbReference type="PANTHER" id="PTHR34290">
    <property type="entry name" value="SI:CH73-390P7.2"/>
    <property type="match status" value="1"/>
</dbReference>
<proteinExistence type="predicted"/>
<organism evidence="1 2">
    <name type="scientific">Cyanobium usitatum str. Tous</name>
    <dbReference type="NCBI Taxonomy" id="2116684"/>
    <lineage>
        <taxon>Bacteria</taxon>
        <taxon>Bacillati</taxon>
        <taxon>Cyanobacteriota</taxon>
        <taxon>Cyanophyceae</taxon>
        <taxon>Synechococcales</taxon>
        <taxon>Prochlorococcaceae</taxon>
        <taxon>Cyanobium</taxon>
    </lineage>
</organism>
<keyword evidence="2" id="KW-1185">Reference proteome</keyword>
<dbReference type="Pfam" id="PF04134">
    <property type="entry name" value="DCC1-like"/>
    <property type="match status" value="1"/>
</dbReference>
<dbReference type="OrthoDB" id="5294764at2"/>
<dbReference type="Proteomes" id="UP000243002">
    <property type="component" value="Unassembled WGS sequence"/>
</dbReference>
<dbReference type="EMBL" id="PXXO01000002">
    <property type="protein sequence ID" value="PSJ06962.1"/>
    <property type="molecule type" value="Genomic_DNA"/>
</dbReference>
<protein>
    <submittedName>
        <fullName evidence="1">DUF393 domain-containing protein</fullName>
    </submittedName>
</protein>
<sequence length="151" mass="17176">MNSPSHKHFKAAECPALTLLYDGGCPLCLREVELLGRKDRQRHGECLKLAFVDIDQPEYNPDSYAGISYREAMGRIHAIDASGAVLRDVEVFRRAYELIGLGWLYAPTQWPLLRPLTNLAYGIWADMRLRITGRPSLDSLCQGRKDICRRD</sequence>
<dbReference type="GO" id="GO:0015035">
    <property type="term" value="F:protein-disulfide reductase activity"/>
    <property type="evidence" value="ECO:0007669"/>
    <property type="project" value="InterPro"/>
</dbReference>
<reference evidence="1 2" key="1">
    <citation type="journal article" date="2018" name="Environ. Microbiol.">
        <title>Ecological and genomic features of two widespread freshwater picocyanobacteria.</title>
        <authorList>
            <person name="Cabello-Yeves P.J."/>
            <person name="Picazo A."/>
            <person name="Camacho A."/>
            <person name="Callieri C."/>
            <person name="Rosselli R."/>
            <person name="Roda-Garcia J.J."/>
            <person name="Coutinho F.H."/>
            <person name="Rodriguez-Valera F."/>
        </authorList>
    </citation>
    <scope>NUCLEOTIDE SEQUENCE [LARGE SCALE GENOMIC DNA]</scope>
    <source>
        <strain evidence="1 2">Tous</strain>
    </source>
</reference>